<proteinExistence type="predicted"/>
<evidence type="ECO:0000313" key="2">
    <source>
        <dbReference type="Proteomes" id="UP000009101"/>
    </source>
</evidence>
<organism evidence="1 2">
    <name type="scientific">Bartonella clarridgeiae (strain CCUG 45776 / CIP 104772 / 73)</name>
    <dbReference type="NCBI Taxonomy" id="696125"/>
    <lineage>
        <taxon>Bacteria</taxon>
        <taxon>Pseudomonadati</taxon>
        <taxon>Pseudomonadota</taxon>
        <taxon>Alphaproteobacteria</taxon>
        <taxon>Hyphomicrobiales</taxon>
        <taxon>Bartonellaceae</taxon>
        <taxon>Bartonella</taxon>
    </lineage>
</organism>
<evidence type="ECO:0000313" key="1">
    <source>
        <dbReference type="EMBL" id="CBI77011.1"/>
    </source>
</evidence>
<dbReference type="EMBL" id="FN645454">
    <property type="protein sequence ID" value="CBI77011.1"/>
    <property type="molecule type" value="Genomic_DNA"/>
</dbReference>
<reference evidence="1 2" key="2">
    <citation type="journal article" date="2011" name="PLoS Genet.">
        <title>Parallel evolution of a type IV secretion system in radiating lineages of the host-restricted bacterial pathogen Bartonella.</title>
        <authorList>
            <person name="Engel P."/>
            <person name="Salzburger W."/>
            <person name="Liesch M."/>
            <person name="Chang C.C."/>
            <person name="Maruyama S."/>
            <person name="Lanz C."/>
            <person name="Calteau A."/>
            <person name="Lajus A."/>
            <person name="Medigue C."/>
            <person name="Schuster S.C."/>
            <person name="Dehio C."/>
        </authorList>
    </citation>
    <scope>NUCLEOTIDE SEQUENCE [LARGE SCALE GENOMIC DNA]</scope>
    <source>
        <strain evidence="2">CIP 104772 / 73</strain>
    </source>
</reference>
<accession>E6YJH3</accession>
<dbReference type="KEGG" id="bcd:BARCL_1339"/>
<name>E6YJH3_BARC7</name>
<keyword evidence="2" id="KW-1185">Reference proteome</keyword>
<protein>
    <submittedName>
        <fullName evidence="1">Uncharacterized protein</fullName>
    </submittedName>
</protein>
<reference evidence="2" key="1">
    <citation type="submission" date="2009-11" db="EMBL/GenBank/DDBJ databases">
        <title>Genome sequencing of Bartonella species and comparative genomics.</title>
        <authorList>
            <person name="Engel P."/>
            <person name="Salzburger W."/>
            <person name="Marius L."/>
            <person name="Chao-Chin C."/>
            <person name="Soichi M."/>
            <person name="Christa L."/>
            <person name="Alexandra C."/>
            <person name="Aurelie L."/>
            <person name="Claudine M."/>
            <person name="Stephan S.C."/>
            <person name="Christoph D."/>
        </authorList>
    </citation>
    <scope>NUCLEOTIDE SEQUENCE [LARGE SCALE GENOMIC DNA]</scope>
    <source>
        <strain evidence="2">CIP 104772 / 73</strain>
    </source>
</reference>
<gene>
    <name evidence="1" type="ordered locus">BARCL_1339</name>
</gene>
<dbReference type="HOGENOM" id="CLU_3354775_0_0_5"/>
<sequence length="36" mass="4194">MQQHNVIPDEKLVHFGTVYPGEKYYDLSIKSIRSSI</sequence>
<dbReference type="AlphaFoldDB" id="E6YJH3"/>
<dbReference type="Proteomes" id="UP000009101">
    <property type="component" value="Chromosome"/>
</dbReference>